<dbReference type="EMBL" id="MU790795">
    <property type="protein sequence ID" value="KAJ3993065.1"/>
    <property type="molecule type" value="Genomic_DNA"/>
</dbReference>
<keyword evidence="2" id="KW-1185">Reference proteome</keyword>
<accession>A0ABQ8Q358</accession>
<sequence>MYDRKKMLNISTMSPGRNFFFYKPAFEPPSVQANDADMDDSSYTKDMIIDLGEADSLLDVEGDLTLRKTEADAAREQPGKTHRAMRRTFVDNDVDSRTYTWHPTAGKVYKQASAAHARWRALFDKAHDDDKSSEYGPFSSRLDWEFAQSSIKEKVPQKSINRSLKIPQFKEKLGLSFSNARSMLQSGQYPLEAIKGLWGDPAFVDDLVYKPAKMFGGAKQMEEE</sequence>
<proteinExistence type="predicted"/>
<organism evidence="1 2">
    <name type="scientific">Lentinula boryana</name>
    <dbReference type="NCBI Taxonomy" id="40481"/>
    <lineage>
        <taxon>Eukaryota</taxon>
        <taxon>Fungi</taxon>
        <taxon>Dikarya</taxon>
        <taxon>Basidiomycota</taxon>
        <taxon>Agaricomycotina</taxon>
        <taxon>Agaricomycetes</taxon>
        <taxon>Agaricomycetidae</taxon>
        <taxon>Agaricales</taxon>
        <taxon>Marasmiineae</taxon>
        <taxon>Omphalotaceae</taxon>
        <taxon>Lentinula</taxon>
    </lineage>
</organism>
<evidence type="ECO:0000313" key="2">
    <source>
        <dbReference type="Proteomes" id="UP001163828"/>
    </source>
</evidence>
<name>A0ABQ8Q358_9AGAR</name>
<reference evidence="1" key="1">
    <citation type="submission" date="2022-08" db="EMBL/GenBank/DDBJ databases">
        <authorList>
            <consortium name="DOE Joint Genome Institute"/>
            <person name="Min B."/>
            <person name="Riley R."/>
            <person name="Sierra-Patev S."/>
            <person name="Naranjo-Ortiz M."/>
            <person name="Looney B."/>
            <person name="Konkel Z."/>
            <person name="Slot J.C."/>
            <person name="Sakamoto Y."/>
            <person name="Steenwyk J.L."/>
            <person name="Rokas A."/>
            <person name="Carro J."/>
            <person name="Camarero S."/>
            <person name="Ferreira P."/>
            <person name="Molpeceres G."/>
            <person name="Ruiz-Duenas F.J."/>
            <person name="Serrano A."/>
            <person name="Henrissat B."/>
            <person name="Drula E."/>
            <person name="Hughes K.W."/>
            <person name="Mata J.L."/>
            <person name="Ishikawa N.K."/>
            <person name="Vargas-Isla R."/>
            <person name="Ushijima S."/>
            <person name="Smith C.A."/>
            <person name="Ahrendt S."/>
            <person name="Andreopoulos W."/>
            <person name="He G."/>
            <person name="Labutti K."/>
            <person name="Lipzen A."/>
            <person name="Ng V."/>
            <person name="Sandor L."/>
            <person name="Barry K."/>
            <person name="Martinez A.T."/>
            <person name="Xiao Y."/>
            <person name="Gibbons J.G."/>
            <person name="Terashima K."/>
            <person name="Hibbett D.S."/>
            <person name="Grigoriev I.V."/>
        </authorList>
    </citation>
    <scope>NUCLEOTIDE SEQUENCE</scope>
    <source>
        <strain evidence="1">TFB10827</strain>
    </source>
</reference>
<comment type="caution">
    <text evidence="1">The sequence shown here is derived from an EMBL/GenBank/DDBJ whole genome shotgun (WGS) entry which is preliminary data.</text>
</comment>
<protein>
    <submittedName>
        <fullName evidence="1">Uncharacterized protein</fullName>
    </submittedName>
</protein>
<gene>
    <name evidence="1" type="ORF">F5050DRAFT_1897552</name>
</gene>
<evidence type="ECO:0000313" key="1">
    <source>
        <dbReference type="EMBL" id="KAJ3993065.1"/>
    </source>
</evidence>
<dbReference type="Proteomes" id="UP001163828">
    <property type="component" value="Unassembled WGS sequence"/>
</dbReference>